<comment type="caution">
    <text evidence="1">The sequence shown here is derived from an EMBL/GenBank/DDBJ whole genome shotgun (WGS) entry which is preliminary data.</text>
</comment>
<dbReference type="EMBL" id="CAGS01000412">
    <property type="protein sequence ID" value="CCF85236.1"/>
    <property type="molecule type" value="Genomic_DNA"/>
</dbReference>
<name>I4EKM4_9BACT</name>
<reference evidence="1 2" key="1">
    <citation type="journal article" date="2012" name="ISME J.">
        <title>Nitrification expanded: discovery, physiology and genomics of a nitrite-oxidizing bacterium from the phylum Chloroflexi.</title>
        <authorList>
            <person name="Sorokin D.Y."/>
            <person name="Lucker S."/>
            <person name="Vejmelkova D."/>
            <person name="Kostrikina N.A."/>
            <person name="Kleerebezem R."/>
            <person name="Rijpstra W.I."/>
            <person name="Damste J.S."/>
            <person name="Le Paslier D."/>
            <person name="Muyzer G."/>
            <person name="Wagner M."/>
            <person name="van Loosdrecht M.C."/>
            <person name="Daims H."/>
        </authorList>
    </citation>
    <scope>NUCLEOTIDE SEQUENCE [LARGE SCALE GENOMIC DNA]</scope>
    <source>
        <strain evidence="2">none</strain>
    </source>
</reference>
<accession>I4EKM4</accession>
<organism evidence="1 2">
    <name type="scientific">Nitrolancea hollandica Lb</name>
    <dbReference type="NCBI Taxonomy" id="1129897"/>
    <lineage>
        <taxon>Bacteria</taxon>
        <taxon>Pseudomonadati</taxon>
        <taxon>Thermomicrobiota</taxon>
        <taxon>Thermomicrobia</taxon>
        <taxon>Sphaerobacterales</taxon>
        <taxon>Sphaerobacterineae</taxon>
        <taxon>Sphaerobacteraceae</taxon>
        <taxon>Nitrolancea</taxon>
    </lineage>
</organism>
<proteinExistence type="predicted"/>
<keyword evidence="2" id="KW-1185">Reference proteome</keyword>
<dbReference type="AlphaFoldDB" id="I4EKM4"/>
<evidence type="ECO:0000313" key="2">
    <source>
        <dbReference type="Proteomes" id="UP000004221"/>
    </source>
</evidence>
<gene>
    <name evidence="1" type="ORF">NITHO_470002</name>
</gene>
<dbReference type="Proteomes" id="UP000004221">
    <property type="component" value="Unassembled WGS sequence"/>
</dbReference>
<evidence type="ECO:0000313" key="1">
    <source>
        <dbReference type="EMBL" id="CCF85236.1"/>
    </source>
</evidence>
<dbReference type="CDD" id="cd18785">
    <property type="entry name" value="SF2_C"/>
    <property type="match status" value="1"/>
</dbReference>
<dbReference type="Gene3D" id="3.40.50.300">
    <property type="entry name" value="P-loop containing nucleotide triphosphate hydrolases"/>
    <property type="match status" value="1"/>
</dbReference>
<dbReference type="InterPro" id="IPR027417">
    <property type="entry name" value="P-loop_NTPase"/>
</dbReference>
<sequence length="287" mass="32171">MLGEGFDLPELKIAAIHDTHKSLGVTLQFVGRFARTNGSNLGRATVVVGRPDGEFDPQLRRLYSEDADWNRVINDLSAGAISREQDVNDFEAAFGALPEEVSIRSLLPKMSTVIYRVPSNVWNPQAVRDVYGEDRLLTEIIAVNERDGVAWFVRENRMMVDWGEIRTVEEITHDLFVLYFDRNHKLLYINSSDTSSVYEKLAKAVCGDTAVIITGENVYRVMAQIKRLVPTNVGLLDVRNRSRRFSMHVGADVVEGFPVAEAQTKTKTNIFAYGFEEGDRVSIGASL</sequence>
<protein>
    <submittedName>
        <fullName evidence="1">Type III restriction protein res subunit</fullName>
    </submittedName>
</protein>